<dbReference type="OrthoDB" id="548867at2759"/>
<sequence length="691" mass="79001">MLRIARSPSKKITSWSLVARYQQRMARYSALTITDPLILYENKIANGTLLRDESQHRAAIELQKLYNRVKDYNPPVNFRQKIKELSLALEENERRQEEEAAKDPKKQVDQKAWYLANEESQELIKQLSAEEELLNFNSPQGLLLHGEVGCGKSMLMDMFAESLPHVSKKRWHYNNFMLSIYGHIHKISEQRRSKNYRGSKLRLENDFILLELAEKMIDRNTVLLLDEFMLPDIAAAKIVQTLFVFFFKLGGVLVATSNRLPEELYATDFRKAQFATFFRILQARCVSHDMRSTNDYREILSSQEEADRLLLSNLTGASAATDGVNGDGSEASALEPINYYYIKKPESEVDENKWVETIQEFLPAEDKTLFFKERSDTVTVYGRKVHVPWQYNGVAYFDFKDICGEPLASADYISLASRYHTFIVDNVPALKITQKNEARRLITLLDALYESKCNLVFRSDAAPEDLFFADVRDQIRQLEEEESASLDQEMFSEVHQDLSAPFRPNVSSYTDEPSTASTPSEAAISTNDALAGKPANAATSAQENYMDPDPSNQFFPQNKPPAQAPQQDFTKVSAFTGEDERFAYKRAVSRLKEMTGSLQWRKVQEWSPLEDNARPWETVDASNNNSGNVATTYKNVMGNGIDSPFRTSKEAPPLFDASHFWAMVEWGPGNRVKDEYARIWIRGTEILIKNE</sequence>
<dbReference type="NCBIfam" id="NF040713">
    <property type="entry name" value="ZapE"/>
    <property type="match status" value="1"/>
</dbReference>
<evidence type="ECO:0000256" key="4">
    <source>
        <dbReference type="SAM" id="MobiDB-lite"/>
    </source>
</evidence>
<dbReference type="AlphaFoldDB" id="A0A0J9X789"/>
<dbReference type="Proteomes" id="UP000242525">
    <property type="component" value="Unassembled WGS sequence"/>
</dbReference>
<keyword evidence="3" id="KW-0067">ATP-binding</keyword>
<dbReference type="GO" id="GO:0005524">
    <property type="term" value="F:ATP binding"/>
    <property type="evidence" value="ECO:0007669"/>
    <property type="project" value="UniProtKB-KW"/>
</dbReference>
<dbReference type="PANTHER" id="PTHR12169">
    <property type="entry name" value="ATPASE N2B"/>
    <property type="match status" value="1"/>
</dbReference>
<reference evidence="5" key="1">
    <citation type="submission" date="2014-03" db="EMBL/GenBank/DDBJ databases">
        <authorList>
            <person name="Casaregola S."/>
        </authorList>
    </citation>
    <scope>NUCLEOTIDE SEQUENCE [LARGE SCALE GENOMIC DNA]</scope>
    <source>
        <strain evidence="5">CLIB 918</strain>
    </source>
</reference>
<keyword evidence="2" id="KW-0547">Nucleotide-binding</keyword>
<evidence type="ECO:0000256" key="3">
    <source>
        <dbReference type="ARBA" id="ARBA00022840"/>
    </source>
</evidence>
<dbReference type="InterPro" id="IPR027417">
    <property type="entry name" value="P-loop_NTPase"/>
</dbReference>
<dbReference type="EMBL" id="CCBN010000004">
    <property type="protein sequence ID" value="CDO53043.1"/>
    <property type="molecule type" value="Genomic_DNA"/>
</dbReference>
<gene>
    <name evidence="5" type="ORF">BN980_GECA04s03332g</name>
</gene>
<dbReference type="CDD" id="cd00009">
    <property type="entry name" value="AAA"/>
    <property type="match status" value="1"/>
</dbReference>
<protein>
    <submittedName>
        <fullName evidence="5">Similar to Saccharomyces cerevisiae YEL052W AFG1 Conserved protein that may act as a chaperone in the degradation of misfolded or unassembled cytochrome c oxidase subunits</fullName>
    </submittedName>
</protein>
<dbReference type="Gene3D" id="3.40.50.300">
    <property type="entry name" value="P-loop containing nucleotide triphosphate hydrolases"/>
    <property type="match status" value="1"/>
</dbReference>
<dbReference type="GO" id="GO:0005739">
    <property type="term" value="C:mitochondrion"/>
    <property type="evidence" value="ECO:0007669"/>
    <property type="project" value="TreeGrafter"/>
</dbReference>
<keyword evidence="6" id="KW-1185">Reference proteome</keyword>
<dbReference type="PANTHER" id="PTHR12169:SF2">
    <property type="entry name" value="AFG1P"/>
    <property type="match status" value="1"/>
</dbReference>
<comment type="similarity">
    <text evidence="1">Belongs to the AFG1 ATPase family.</text>
</comment>
<dbReference type="GO" id="GO:0016887">
    <property type="term" value="F:ATP hydrolysis activity"/>
    <property type="evidence" value="ECO:0007669"/>
    <property type="project" value="InterPro"/>
</dbReference>
<comment type="caution">
    <text evidence="5">The sequence shown here is derived from an EMBL/GenBank/DDBJ whole genome shotgun (WGS) entry which is preliminary data.</text>
</comment>
<dbReference type="SUPFAM" id="SSF52540">
    <property type="entry name" value="P-loop containing nucleoside triphosphate hydrolases"/>
    <property type="match status" value="1"/>
</dbReference>
<feature type="compositionally biased region" description="Polar residues" evidence="4">
    <location>
        <begin position="505"/>
        <end position="528"/>
    </location>
</feature>
<dbReference type="Pfam" id="PF03969">
    <property type="entry name" value="AFG1_ATPase"/>
    <property type="match status" value="2"/>
</dbReference>
<name>A0A0J9X789_GEOCN</name>
<dbReference type="InterPro" id="IPR005654">
    <property type="entry name" value="ATPase_AFG1-like"/>
</dbReference>
<dbReference type="FunFam" id="3.40.50.300:FF:002222">
    <property type="entry name" value="AFG1-family ATPase, variant"/>
    <property type="match status" value="1"/>
</dbReference>
<organism evidence="5 6">
    <name type="scientific">Geotrichum candidum</name>
    <name type="common">Oospora lactis</name>
    <name type="synonym">Dipodascus geotrichum</name>
    <dbReference type="NCBI Taxonomy" id="1173061"/>
    <lineage>
        <taxon>Eukaryota</taxon>
        <taxon>Fungi</taxon>
        <taxon>Dikarya</taxon>
        <taxon>Ascomycota</taxon>
        <taxon>Saccharomycotina</taxon>
        <taxon>Dipodascomycetes</taxon>
        <taxon>Dipodascales</taxon>
        <taxon>Dipodascaceae</taxon>
        <taxon>Geotrichum</taxon>
    </lineage>
</organism>
<accession>A0A0J9X789</accession>
<feature type="region of interest" description="Disordered" evidence="4">
    <location>
        <begin position="502"/>
        <end position="565"/>
    </location>
</feature>
<dbReference type="STRING" id="1173061.A0A0J9X789"/>
<evidence type="ECO:0000313" key="5">
    <source>
        <dbReference type="EMBL" id="CDO53043.1"/>
    </source>
</evidence>
<evidence type="ECO:0000256" key="2">
    <source>
        <dbReference type="ARBA" id="ARBA00022741"/>
    </source>
</evidence>
<evidence type="ECO:0000256" key="1">
    <source>
        <dbReference type="ARBA" id="ARBA00010322"/>
    </source>
</evidence>
<proteinExistence type="inferred from homology"/>
<evidence type="ECO:0000313" key="6">
    <source>
        <dbReference type="Proteomes" id="UP000242525"/>
    </source>
</evidence>